<dbReference type="InterPro" id="IPR024501">
    <property type="entry name" value="DUF3141"/>
</dbReference>
<reference evidence="2 3" key="1">
    <citation type="submission" date="2019-11" db="EMBL/GenBank/DDBJ databases">
        <title>Draft Whole-Genome sequence of the marine photosynthetic bacterium Rhodovulum strictum DSM 11289.</title>
        <authorList>
            <person name="Kyndt J.A."/>
            <person name="Meyer T.E."/>
        </authorList>
    </citation>
    <scope>NUCLEOTIDE SEQUENCE [LARGE SCALE GENOMIC DNA]</scope>
    <source>
        <strain evidence="2 3">DSM 11289</strain>
    </source>
</reference>
<evidence type="ECO:0000313" key="2">
    <source>
        <dbReference type="EMBL" id="MRH20401.1"/>
    </source>
</evidence>
<dbReference type="InterPro" id="IPR029058">
    <property type="entry name" value="AB_hydrolase_fold"/>
</dbReference>
<name>A0A844B2S7_9RHOB</name>
<proteinExistence type="predicted"/>
<dbReference type="OrthoDB" id="7813453at2"/>
<dbReference type="EMBL" id="WJPO01000005">
    <property type="protein sequence ID" value="MRH20401.1"/>
    <property type="molecule type" value="Genomic_DNA"/>
</dbReference>
<protein>
    <submittedName>
        <fullName evidence="2">DUF3141 domain-containing protein</fullName>
    </submittedName>
</protein>
<dbReference type="Proteomes" id="UP000466730">
    <property type="component" value="Unassembled WGS sequence"/>
</dbReference>
<dbReference type="SUPFAM" id="SSF53474">
    <property type="entry name" value="alpha/beta-Hydrolases"/>
    <property type="match status" value="1"/>
</dbReference>
<feature type="compositionally biased region" description="Polar residues" evidence="1">
    <location>
        <begin position="674"/>
        <end position="684"/>
    </location>
</feature>
<feature type="region of interest" description="Disordered" evidence="1">
    <location>
        <begin position="664"/>
        <end position="684"/>
    </location>
</feature>
<sequence>MPSTPPRCRRCARSISRGPDRVAVPLRRSLNALRAMPNASGYARRASGQGGCGARKLRKALRHAAGMRRLHGERAMTGRGLAPFDPFGLGRSAWRVNAVALGHAGEIARDQGERWQAAWAQTATVMRAARMSGRHATAADWAGHWRDYLRDSAERGVLAADILRERADALRAAEDEGAPPALPHAQEPVMDAETLARPCNARLVRLLPAKAPEPAARPVLLIAPRAGGADGLQGAAAAALAAGLPVYAAGFARQPVPGQTMADVIDALAAFAAAIARRHPDAPAPLVLGQGPGGGLPLALAAAHPGTPGLVLLDAVALAPGRPGTGGALAGMLSDLGGGLFDGATPALAAMLDDPHGGWLRPLATILAEADRAGPRVTEAARRGGGPALLTAEEARWAAAALPPGDLLARNALALAPGRPLDLRAISVPVLICLRPGDPAARPAEVLGWLSGTHGDADAIRVAGQRVVLLDHAEARPGLVLAGRVGERPALDAIAALAPGLYRMSVEAIEGRGSARRAVLSLAPCALDGPDANAPTHAAAARALRMQAESYEAFAPALRATIAPPLADASRALHPLRLGRAALSSQNPLLGPVKPAAARLRETRQPAPPDNPFLWMERMGFELAGQWLDLGTAMRRAAIETGFHAVWGNPWMRAFGAFAPAPAAPEAQAAPVRSRTQPTETAAE</sequence>
<accession>A0A844B2S7</accession>
<keyword evidence="3" id="KW-1185">Reference proteome</keyword>
<evidence type="ECO:0000313" key="3">
    <source>
        <dbReference type="Proteomes" id="UP000466730"/>
    </source>
</evidence>
<organism evidence="2 3">
    <name type="scientific">Rhodovulum strictum</name>
    <dbReference type="NCBI Taxonomy" id="58314"/>
    <lineage>
        <taxon>Bacteria</taxon>
        <taxon>Pseudomonadati</taxon>
        <taxon>Pseudomonadota</taxon>
        <taxon>Alphaproteobacteria</taxon>
        <taxon>Rhodobacterales</taxon>
        <taxon>Paracoccaceae</taxon>
        <taxon>Rhodovulum</taxon>
    </lineage>
</organism>
<dbReference type="AlphaFoldDB" id="A0A844B2S7"/>
<evidence type="ECO:0000256" key="1">
    <source>
        <dbReference type="SAM" id="MobiDB-lite"/>
    </source>
</evidence>
<comment type="caution">
    <text evidence="2">The sequence shown here is derived from an EMBL/GenBank/DDBJ whole genome shotgun (WGS) entry which is preliminary data.</text>
</comment>
<gene>
    <name evidence="2" type="ORF">GH815_05295</name>
</gene>
<dbReference type="Pfam" id="PF11339">
    <property type="entry name" value="DUF3141"/>
    <property type="match status" value="1"/>
</dbReference>